<proteinExistence type="predicted"/>
<dbReference type="InterPro" id="IPR006597">
    <property type="entry name" value="Sel1-like"/>
</dbReference>
<organism evidence="2 3">
    <name type="scientific">Paremcibacter congregatus</name>
    <dbReference type="NCBI Taxonomy" id="2043170"/>
    <lineage>
        <taxon>Bacteria</taxon>
        <taxon>Pseudomonadati</taxon>
        <taxon>Pseudomonadota</taxon>
        <taxon>Alphaproteobacteria</taxon>
        <taxon>Emcibacterales</taxon>
        <taxon>Emcibacteraceae</taxon>
        <taxon>Paremcibacter</taxon>
    </lineage>
</organism>
<dbReference type="EMBL" id="PDEM01000033">
    <property type="protein sequence ID" value="PHZ83436.1"/>
    <property type="molecule type" value="Genomic_DNA"/>
</dbReference>
<dbReference type="SUPFAM" id="SSF81901">
    <property type="entry name" value="HCP-like"/>
    <property type="match status" value="1"/>
</dbReference>
<sequence>MRNRFVVMLLTSAVALSASFAQAATRSNGPIEMAKVEDPASEMKCLEAFVNSEFDFAHSLCLSLAQQGMPDAQLVTGLMYALGEGTEQNSNLAKLWLKEAVRNGSLEAKEALVDLKLAD</sequence>
<dbReference type="InterPro" id="IPR011990">
    <property type="entry name" value="TPR-like_helical_dom_sf"/>
</dbReference>
<evidence type="ECO:0000313" key="2">
    <source>
        <dbReference type="EMBL" id="PHZ83436.1"/>
    </source>
</evidence>
<dbReference type="OrthoDB" id="7990021at2"/>
<feature type="signal peptide" evidence="1">
    <location>
        <begin position="1"/>
        <end position="23"/>
    </location>
</feature>
<evidence type="ECO:0008006" key="4">
    <source>
        <dbReference type="Google" id="ProtNLM"/>
    </source>
</evidence>
<dbReference type="InParanoid" id="A0A2G4YPQ5"/>
<evidence type="ECO:0000313" key="3">
    <source>
        <dbReference type="Proteomes" id="UP000229730"/>
    </source>
</evidence>
<gene>
    <name evidence="2" type="ORF">CRD36_17925</name>
</gene>
<dbReference type="Gene3D" id="1.25.40.10">
    <property type="entry name" value="Tetratricopeptide repeat domain"/>
    <property type="match status" value="1"/>
</dbReference>
<comment type="caution">
    <text evidence="2">The sequence shown here is derived from an EMBL/GenBank/DDBJ whole genome shotgun (WGS) entry which is preliminary data.</text>
</comment>
<evidence type="ECO:0000256" key="1">
    <source>
        <dbReference type="SAM" id="SignalP"/>
    </source>
</evidence>
<keyword evidence="3" id="KW-1185">Reference proteome</keyword>
<feature type="chain" id="PRO_5013720705" description="Sel1 repeat family protein" evidence="1">
    <location>
        <begin position="24"/>
        <end position="119"/>
    </location>
</feature>
<dbReference type="RefSeq" id="WP_099475329.1">
    <property type="nucleotide sequence ID" value="NZ_CP041025.1"/>
</dbReference>
<reference evidence="2 3" key="1">
    <citation type="submission" date="2017-10" db="EMBL/GenBank/DDBJ databases">
        <title>Frigbacter circumglobatus gen. nov. sp. nov., isolated from sediment cultured in situ.</title>
        <authorList>
            <person name="Zhao Z."/>
        </authorList>
    </citation>
    <scope>NUCLEOTIDE SEQUENCE [LARGE SCALE GENOMIC DNA]</scope>
    <source>
        <strain evidence="2 3">ZYL</strain>
    </source>
</reference>
<dbReference type="AlphaFoldDB" id="A0A2G4YPQ5"/>
<keyword evidence="1" id="KW-0732">Signal</keyword>
<accession>A0A2G4YPQ5</accession>
<name>A0A2G4YPQ5_9PROT</name>
<protein>
    <recommendedName>
        <fullName evidence="4">Sel1 repeat family protein</fullName>
    </recommendedName>
</protein>
<dbReference type="Proteomes" id="UP000229730">
    <property type="component" value="Unassembled WGS sequence"/>
</dbReference>
<dbReference type="SMART" id="SM00671">
    <property type="entry name" value="SEL1"/>
    <property type="match status" value="1"/>
</dbReference>